<evidence type="ECO:0000313" key="2">
    <source>
        <dbReference type="WBParaSite" id="nRc.2.0.1.t32272-RA"/>
    </source>
</evidence>
<keyword evidence="1" id="KW-1185">Reference proteome</keyword>
<dbReference type="WBParaSite" id="nRc.2.0.1.t32272-RA">
    <property type="protein sequence ID" value="nRc.2.0.1.t32272-RA"/>
    <property type="gene ID" value="nRc.2.0.1.g32272"/>
</dbReference>
<proteinExistence type="predicted"/>
<name>A0A915K0R9_ROMCU</name>
<evidence type="ECO:0000313" key="1">
    <source>
        <dbReference type="Proteomes" id="UP000887565"/>
    </source>
</evidence>
<organism evidence="1 2">
    <name type="scientific">Romanomermis culicivorax</name>
    <name type="common">Nematode worm</name>
    <dbReference type="NCBI Taxonomy" id="13658"/>
    <lineage>
        <taxon>Eukaryota</taxon>
        <taxon>Metazoa</taxon>
        <taxon>Ecdysozoa</taxon>
        <taxon>Nematoda</taxon>
        <taxon>Enoplea</taxon>
        <taxon>Dorylaimia</taxon>
        <taxon>Mermithida</taxon>
        <taxon>Mermithoidea</taxon>
        <taxon>Mermithidae</taxon>
        <taxon>Romanomermis</taxon>
    </lineage>
</organism>
<dbReference type="AlphaFoldDB" id="A0A915K0R9"/>
<accession>A0A915K0R9</accession>
<reference evidence="2" key="1">
    <citation type="submission" date="2022-11" db="UniProtKB">
        <authorList>
            <consortium name="WormBaseParasite"/>
        </authorList>
    </citation>
    <scope>IDENTIFICATION</scope>
</reference>
<protein>
    <submittedName>
        <fullName evidence="2">Uncharacterized protein</fullName>
    </submittedName>
</protein>
<sequence length="119" mass="13921">MKKPQFERQLDGEQTKLNLFLNVLWFKRYHSIFYKDAIKDLMSAGGIVRITEFVEIAHRIELTYLLSLHLPLQSEWGIVSRLASKSMCDQAASSRAAPKRFKDFDIQPIQYTIFLFGHQ</sequence>
<dbReference type="Proteomes" id="UP000887565">
    <property type="component" value="Unplaced"/>
</dbReference>